<dbReference type="GO" id="GO:0030154">
    <property type="term" value="P:cell differentiation"/>
    <property type="evidence" value="ECO:0007669"/>
    <property type="project" value="TreeGrafter"/>
</dbReference>
<feature type="region of interest" description="Disordered" evidence="10">
    <location>
        <begin position="974"/>
        <end position="1026"/>
    </location>
</feature>
<evidence type="ECO:0000313" key="13">
    <source>
        <dbReference type="Proteomes" id="UP000050795"/>
    </source>
</evidence>
<feature type="compositionally biased region" description="Polar residues" evidence="10">
    <location>
        <begin position="569"/>
        <end position="589"/>
    </location>
</feature>
<keyword evidence="9" id="KW-0539">Nucleus</keyword>
<feature type="region of interest" description="Disordered" evidence="10">
    <location>
        <begin position="638"/>
        <end position="673"/>
    </location>
</feature>
<evidence type="ECO:0008006" key="15">
    <source>
        <dbReference type="Google" id="ProtNLM"/>
    </source>
</evidence>
<dbReference type="SUPFAM" id="SSF57716">
    <property type="entry name" value="Glucocorticoid receptor-like (DNA-binding domain)"/>
    <property type="match status" value="1"/>
</dbReference>
<evidence type="ECO:0000259" key="11">
    <source>
        <dbReference type="PROSITE" id="PS51030"/>
    </source>
</evidence>
<dbReference type="GO" id="GO:0004879">
    <property type="term" value="F:nuclear receptor activity"/>
    <property type="evidence" value="ECO:0007669"/>
    <property type="project" value="InterPro"/>
</dbReference>
<dbReference type="Gene3D" id="1.10.565.10">
    <property type="entry name" value="Retinoid X Receptor"/>
    <property type="match status" value="1"/>
</dbReference>
<evidence type="ECO:0000256" key="1">
    <source>
        <dbReference type="ARBA" id="ARBA00005993"/>
    </source>
</evidence>
<dbReference type="InterPro" id="IPR050234">
    <property type="entry name" value="Nuclear_hormone_rcpt_NR1"/>
</dbReference>
<dbReference type="FunFam" id="3.30.50.10:FF:000030">
    <property type="entry name" value="Nuclear Hormone Receptor family"/>
    <property type="match status" value="1"/>
</dbReference>
<dbReference type="InterPro" id="IPR013088">
    <property type="entry name" value="Znf_NHR/GATA"/>
</dbReference>
<feature type="compositionally biased region" description="Low complexity" evidence="10">
    <location>
        <begin position="304"/>
        <end position="362"/>
    </location>
</feature>
<dbReference type="PROSITE" id="PS00031">
    <property type="entry name" value="NUCLEAR_REC_DBD_1"/>
    <property type="match status" value="1"/>
</dbReference>
<dbReference type="AlphaFoldDB" id="A0AA85J0W0"/>
<dbReference type="GO" id="GO:0045944">
    <property type="term" value="P:positive regulation of transcription by RNA polymerase II"/>
    <property type="evidence" value="ECO:0007669"/>
    <property type="project" value="TreeGrafter"/>
</dbReference>
<dbReference type="PANTHER" id="PTHR24082:SF330">
    <property type="entry name" value="THYROID HORMONE RECEPTOR BETA"/>
    <property type="match status" value="1"/>
</dbReference>
<evidence type="ECO:0000259" key="12">
    <source>
        <dbReference type="PROSITE" id="PS51843"/>
    </source>
</evidence>
<feature type="compositionally biased region" description="Polar residues" evidence="10">
    <location>
        <begin position="289"/>
        <end position="299"/>
    </location>
</feature>
<dbReference type="SMART" id="SM00430">
    <property type="entry name" value="HOLI"/>
    <property type="match status" value="1"/>
</dbReference>
<keyword evidence="3" id="KW-0863">Zinc-finger</keyword>
<sequence length="1178" mass="130361">MEIPITTDLTNNWSLISTNASQLPSIQQPQQQQTTVDLQQTFIGTYNNPSVSELVTLMPTSTSPTLSTVSTPGKRMNDPQAYWNEINQSVNGITQIHSETITGYYSNSIGSSSASIICPIINPQITQLPPSCSSSSSSSGVKHPHSANSMHSTSSGMVLSTTGNCGTKLPRQRKKDPYIPSYMDPANGPEPCVVCGDNATGFHYRAMTCEGCKGFFRRSVQKKLVYTCKFNGRCSVSDKQNRNSCQKCRFDRCIKGGMAKDLVLDEEKRLAKRRLIEANRARKRAESDSAMQQGHLTSGPSPPKQTSFSQQQQQQQPSLQPPSVQQIPVTPSPLLSSPLVSQQNPLNHQIRQQPQSQQIRSPLVSTTNQQRPPVLHTSYPTTITTQTGMMNFTNISSNDGNSTHQLHMCTNLSPKPTGSSTTCVTSFARHDSTSALQGIYDPNCAMLPLLQTSPTRNQFIYSDGSSPVHHHQQGHHYLSPNHHQPSPASFHQHPEPPIVHSLPAPTTDMLLNNASHSNSLINITSNLQMDPNTNIYWPNNSCVSDGVMESTFHQPLTTLHNNNNNNSNDSVGQMHQQVPASNTSGQHHQNSMIHTNVVTNSTWDSEQFTSSIISTGSHISQCCPGNIVSETLSYTSNPQQHFQHVEQQSPHDHQHHQQHQQQEPSPPQSVTPLKHHPEVTLVMQNTNSLNIFQTDPPILGSSSTLNSTNNDSNSTTTTTNNNNEMNNMKLIQLGDENFTTSMTSMVNTPSDINSLYPTSYSSCSLSSSASASSSSASSSCSSSSSIASSSSSSSNYSIPPIGKEGEEKFPIIFKSDNSFSGTDELFLWTIDDQNLTDSIRNAYESTYFDSPTKKFPQEKSLTDNTSDDVQMNSGEFVIKSIVDSHVTGFLTKLDEIEQEDINQARAFYMTTFHDLAYLIEPAITRLVTFAKQVSGFDLLEADDQIRLLCGCCLDLITLRAAYCLSRSVKAQSLTENTLSTQTSTPSQVSTNNQINNNNNKDSYHQNNYNSNNNNNNSCNNYNTLTPPHIPNTNYPKLGTSDEKCAQLIRGIAIKMAKLNIDQTDVAMMAAILLMSPDRSDLLNTDIIENNQSTLLETFNRYVNRSRGQIKQSGNYSIPSSQCWPRIIMTLTELRSVTMCAQDFFTHTQEEHNDDTNQLPWYFHELFLVENEEMVKVKD</sequence>
<accession>A0AA85J0W0</accession>
<dbReference type="GO" id="GO:0000978">
    <property type="term" value="F:RNA polymerase II cis-regulatory region sequence-specific DNA binding"/>
    <property type="evidence" value="ECO:0007669"/>
    <property type="project" value="TreeGrafter"/>
</dbReference>
<reference evidence="14" key="2">
    <citation type="submission" date="2023-11" db="UniProtKB">
        <authorList>
            <consortium name="WormBaseParasite"/>
        </authorList>
    </citation>
    <scope>IDENTIFICATION</scope>
</reference>
<dbReference type="GO" id="GO:0008270">
    <property type="term" value="F:zinc ion binding"/>
    <property type="evidence" value="ECO:0007669"/>
    <property type="project" value="UniProtKB-KW"/>
</dbReference>
<evidence type="ECO:0000256" key="4">
    <source>
        <dbReference type="ARBA" id="ARBA00022833"/>
    </source>
</evidence>
<dbReference type="InterPro" id="IPR000536">
    <property type="entry name" value="Nucl_hrmn_rcpt_lig-bd"/>
</dbReference>
<dbReference type="GO" id="GO:0048384">
    <property type="term" value="P:retinoic acid receptor signaling pathway"/>
    <property type="evidence" value="ECO:0007669"/>
    <property type="project" value="TreeGrafter"/>
</dbReference>
<feature type="region of interest" description="Disordered" evidence="10">
    <location>
        <begin position="465"/>
        <end position="495"/>
    </location>
</feature>
<dbReference type="Pfam" id="PF00104">
    <property type="entry name" value="Hormone_recep"/>
    <property type="match status" value="1"/>
</dbReference>
<dbReference type="PRINTS" id="PR00546">
    <property type="entry name" value="THYROIDHORMR"/>
</dbReference>
<reference evidence="13" key="1">
    <citation type="submission" date="2022-06" db="EMBL/GenBank/DDBJ databases">
        <authorList>
            <person name="Berger JAMES D."/>
            <person name="Berger JAMES D."/>
        </authorList>
    </citation>
    <scope>NUCLEOTIDE SEQUENCE [LARGE SCALE GENOMIC DNA]</scope>
</reference>
<dbReference type="InterPro" id="IPR035500">
    <property type="entry name" value="NHR-like_dom_sf"/>
</dbReference>
<dbReference type="CDD" id="cd06961">
    <property type="entry name" value="NR_DBD_TR"/>
    <property type="match status" value="1"/>
</dbReference>
<dbReference type="SMART" id="SM00399">
    <property type="entry name" value="ZnF_C4"/>
    <property type="match status" value="1"/>
</dbReference>
<protein>
    <recommendedName>
        <fullName evidence="15">Nuclear receptor domain-containing protein</fullName>
    </recommendedName>
</protein>
<dbReference type="InterPro" id="IPR001728">
    <property type="entry name" value="ThyrH_rcpt"/>
</dbReference>
<dbReference type="SUPFAM" id="SSF48508">
    <property type="entry name" value="Nuclear receptor ligand-binding domain"/>
    <property type="match status" value="1"/>
</dbReference>
<evidence type="ECO:0000256" key="8">
    <source>
        <dbReference type="ARBA" id="ARBA00023170"/>
    </source>
</evidence>
<feature type="compositionally biased region" description="Polar residues" evidence="10">
    <location>
        <begin position="146"/>
        <end position="165"/>
    </location>
</feature>
<proteinExistence type="inferred from homology"/>
<dbReference type="GO" id="GO:0090575">
    <property type="term" value="C:RNA polymerase II transcription regulator complex"/>
    <property type="evidence" value="ECO:0007669"/>
    <property type="project" value="TreeGrafter"/>
</dbReference>
<feature type="compositionally biased region" description="Low complexity" evidence="10">
    <location>
        <begin position="976"/>
        <end position="999"/>
    </location>
</feature>
<dbReference type="PROSITE" id="PS51843">
    <property type="entry name" value="NR_LBD"/>
    <property type="match status" value="1"/>
</dbReference>
<feature type="region of interest" description="Disordered" evidence="10">
    <location>
        <begin position="280"/>
        <end position="375"/>
    </location>
</feature>
<keyword evidence="13" id="KW-1185">Reference proteome</keyword>
<feature type="compositionally biased region" description="Low complexity" evidence="10">
    <location>
        <begin position="701"/>
        <end position="725"/>
    </location>
</feature>
<dbReference type="PANTHER" id="PTHR24082">
    <property type="entry name" value="NUCLEAR HORMONE RECEPTOR"/>
    <property type="match status" value="1"/>
</dbReference>
<dbReference type="WBParaSite" id="TREG1_136220.1">
    <property type="protein sequence ID" value="TREG1_136220.1"/>
    <property type="gene ID" value="TREG1_136220"/>
</dbReference>
<evidence type="ECO:0000256" key="9">
    <source>
        <dbReference type="ARBA" id="ARBA00023242"/>
    </source>
</evidence>
<dbReference type="InterPro" id="IPR001628">
    <property type="entry name" value="Znf_hrmn_rcpt"/>
</dbReference>
<keyword evidence="6" id="KW-0238">DNA-binding</keyword>
<keyword evidence="8" id="KW-0675">Receptor</keyword>
<evidence type="ECO:0000256" key="3">
    <source>
        <dbReference type="ARBA" id="ARBA00022771"/>
    </source>
</evidence>
<feature type="domain" description="Nuclear receptor" evidence="11">
    <location>
        <begin position="189"/>
        <end position="265"/>
    </location>
</feature>
<keyword evidence="4" id="KW-0862">Zinc</keyword>
<keyword evidence="2" id="KW-0479">Metal-binding</keyword>
<organism evidence="13 14">
    <name type="scientific">Trichobilharzia regenti</name>
    <name type="common">Nasal bird schistosome</name>
    <dbReference type="NCBI Taxonomy" id="157069"/>
    <lineage>
        <taxon>Eukaryota</taxon>
        <taxon>Metazoa</taxon>
        <taxon>Spiralia</taxon>
        <taxon>Lophotrochozoa</taxon>
        <taxon>Platyhelminthes</taxon>
        <taxon>Trematoda</taxon>
        <taxon>Digenea</taxon>
        <taxon>Strigeidida</taxon>
        <taxon>Schistosomatoidea</taxon>
        <taxon>Schistosomatidae</taxon>
        <taxon>Trichobilharzia</taxon>
    </lineage>
</organism>
<dbReference type="Proteomes" id="UP000050795">
    <property type="component" value="Unassembled WGS sequence"/>
</dbReference>
<feature type="region of interest" description="Disordered" evidence="10">
    <location>
        <begin position="692"/>
        <end position="725"/>
    </location>
</feature>
<keyword evidence="5" id="KW-0805">Transcription regulation</keyword>
<dbReference type="Pfam" id="PF00105">
    <property type="entry name" value="zf-C4"/>
    <property type="match status" value="1"/>
</dbReference>
<evidence type="ECO:0000256" key="6">
    <source>
        <dbReference type="ARBA" id="ARBA00023125"/>
    </source>
</evidence>
<feature type="compositionally biased region" description="Low complexity" evidence="10">
    <location>
        <begin position="1006"/>
        <end position="1022"/>
    </location>
</feature>
<dbReference type="Gene3D" id="3.30.50.10">
    <property type="entry name" value="Erythroid Transcription Factor GATA-1, subunit A"/>
    <property type="match status" value="1"/>
</dbReference>
<evidence type="ECO:0000313" key="14">
    <source>
        <dbReference type="WBParaSite" id="TREG1_136220.1"/>
    </source>
</evidence>
<name>A0AA85J0W0_TRIRE</name>
<feature type="domain" description="NR LBD" evidence="12">
    <location>
        <begin position="873"/>
        <end position="1166"/>
    </location>
</feature>
<dbReference type="PROSITE" id="PS51030">
    <property type="entry name" value="NUCLEAR_REC_DBD_2"/>
    <property type="match status" value="1"/>
</dbReference>
<keyword evidence="7" id="KW-0804">Transcription</keyword>
<evidence type="ECO:0000256" key="7">
    <source>
        <dbReference type="ARBA" id="ARBA00023163"/>
    </source>
</evidence>
<evidence type="ECO:0000256" key="2">
    <source>
        <dbReference type="ARBA" id="ARBA00022723"/>
    </source>
</evidence>
<evidence type="ECO:0000256" key="10">
    <source>
        <dbReference type="SAM" id="MobiDB-lite"/>
    </source>
</evidence>
<dbReference type="GO" id="GO:0000122">
    <property type="term" value="P:negative regulation of transcription by RNA polymerase II"/>
    <property type="evidence" value="ECO:0007669"/>
    <property type="project" value="TreeGrafter"/>
</dbReference>
<feature type="region of interest" description="Disordered" evidence="10">
    <location>
        <begin position="129"/>
        <end position="177"/>
    </location>
</feature>
<dbReference type="PRINTS" id="PR00047">
    <property type="entry name" value="STROIDFINGER"/>
</dbReference>
<feature type="region of interest" description="Disordered" evidence="10">
    <location>
        <begin position="558"/>
        <end position="589"/>
    </location>
</feature>
<comment type="similarity">
    <text evidence="1">Belongs to the nuclear hormone receptor family.</text>
</comment>
<evidence type="ECO:0000256" key="5">
    <source>
        <dbReference type="ARBA" id="ARBA00023015"/>
    </source>
</evidence>